<sequence length="107" mass="11914">MGVIKIQYFFIISALVMLSSVLAIKDLEECGKDLSKKCGENIANSIFKNEEACDDCCKELITAGSACHKKLMQVTAPQYPQVNRKKAVAKGVEIWDHCMVVDFRSLI</sequence>
<dbReference type="EMBL" id="KK785079">
    <property type="protein sequence ID" value="KDO50458.1"/>
    <property type="molecule type" value="Genomic_DNA"/>
</dbReference>
<dbReference type="InterPro" id="IPR008502">
    <property type="entry name" value="Prolamin-like"/>
</dbReference>
<evidence type="ECO:0000313" key="4">
    <source>
        <dbReference type="EMBL" id="KDO50458.1"/>
    </source>
</evidence>
<dbReference type="Proteomes" id="UP000027120">
    <property type="component" value="Unassembled WGS sequence"/>
</dbReference>
<feature type="domain" description="Prolamin-like" evidence="3">
    <location>
        <begin position="29"/>
        <end position="98"/>
    </location>
</feature>
<dbReference type="PANTHER" id="PTHR31951:SF22">
    <property type="entry name" value="ECA1 GAMETOGENESIS RELATED FAMILY"/>
    <property type="match status" value="1"/>
</dbReference>
<feature type="chain" id="PRO_5001636100" description="Prolamin-like domain-containing protein" evidence="2">
    <location>
        <begin position="24"/>
        <end position="107"/>
    </location>
</feature>
<dbReference type="AlphaFoldDB" id="A0A067E5U9"/>
<reference evidence="4 5" key="1">
    <citation type="submission" date="2014-04" db="EMBL/GenBank/DDBJ databases">
        <authorList>
            <consortium name="International Citrus Genome Consortium"/>
            <person name="Gmitter F."/>
            <person name="Chen C."/>
            <person name="Farmerie W."/>
            <person name="Harkins T."/>
            <person name="Desany B."/>
            <person name="Mohiuddin M."/>
            <person name="Kodira C."/>
            <person name="Borodovsky M."/>
            <person name="Lomsadze A."/>
            <person name="Burns P."/>
            <person name="Jenkins J."/>
            <person name="Prochnik S."/>
            <person name="Shu S."/>
            <person name="Chapman J."/>
            <person name="Pitluck S."/>
            <person name="Schmutz J."/>
            <person name="Rokhsar D."/>
        </authorList>
    </citation>
    <scope>NUCLEOTIDE SEQUENCE</scope>
</reference>
<name>A0A067E5U9_CITSI</name>
<dbReference type="KEGG" id="cit:107175409"/>
<dbReference type="PANTHER" id="PTHR31951">
    <property type="entry name" value="BIFUNCTIONAL INHIBITOR/LIPID-TRANSFER PROTEIN/SEED STORAGE 2S ALBUMIN SUPERFAMILY PROTEIN-RELATED"/>
    <property type="match status" value="1"/>
</dbReference>
<evidence type="ECO:0000256" key="1">
    <source>
        <dbReference type="ARBA" id="ARBA00022729"/>
    </source>
</evidence>
<organism evidence="4 5">
    <name type="scientific">Citrus sinensis</name>
    <name type="common">Sweet orange</name>
    <name type="synonym">Citrus aurantium var. sinensis</name>
    <dbReference type="NCBI Taxonomy" id="2711"/>
    <lineage>
        <taxon>Eukaryota</taxon>
        <taxon>Viridiplantae</taxon>
        <taxon>Streptophyta</taxon>
        <taxon>Embryophyta</taxon>
        <taxon>Tracheophyta</taxon>
        <taxon>Spermatophyta</taxon>
        <taxon>Magnoliopsida</taxon>
        <taxon>eudicotyledons</taxon>
        <taxon>Gunneridae</taxon>
        <taxon>Pentapetalae</taxon>
        <taxon>rosids</taxon>
        <taxon>malvids</taxon>
        <taxon>Sapindales</taxon>
        <taxon>Rutaceae</taxon>
        <taxon>Aurantioideae</taxon>
        <taxon>Citrus</taxon>
    </lineage>
</organism>
<protein>
    <recommendedName>
        <fullName evidence="3">Prolamin-like domain-containing protein</fullName>
    </recommendedName>
</protein>
<evidence type="ECO:0000313" key="5">
    <source>
        <dbReference type="Proteomes" id="UP000027120"/>
    </source>
</evidence>
<gene>
    <name evidence="4" type="ORF">CISIN_1g036093mg</name>
</gene>
<keyword evidence="1 2" id="KW-0732">Signal</keyword>
<dbReference type="SMR" id="A0A067E5U9"/>
<dbReference type="Pfam" id="PF05617">
    <property type="entry name" value="Prolamin_like"/>
    <property type="match status" value="1"/>
</dbReference>
<accession>A0A067E5U9</accession>
<evidence type="ECO:0000256" key="2">
    <source>
        <dbReference type="SAM" id="SignalP"/>
    </source>
</evidence>
<feature type="signal peptide" evidence="2">
    <location>
        <begin position="1"/>
        <end position="23"/>
    </location>
</feature>
<evidence type="ECO:0000259" key="3">
    <source>
        <dbReference type="Pfam" id="PF05617"/>
    </source>
</evidence>
<proteinExistence type="predicted"/>
<keyword evidence="5" id="KW-1185">Reference proteome</keyword>